<evidence type="ECO:0000259" key="4">
    <source>
        <dbReference type="SMART" id="SM00477"/>
    </source>
</evidence>
<dbReference type="InterPro" id="IPR040255">
    <property type="entry name" value="Non-specific_endonuclease"/>
</dbReference>
<dbReference type="InterPro" id="IPR020821">
    <property type="entry name" value="ENPP1-3/EXOG-like_nuc-like"/>
</dbReference>
<dbReference type="Gene3D" id="3.40.570.10">
    <property type="entry name" value="Extracellular Endonuclease, subunit A"/>
    <property type="match status" value="1"/>
</dbReference>
<accession>A0A929L0P9</accession>
<evidence type="ECO:0000256" key="1">
    <source>
        <dbReference type="PIRSR" id="PIRSR640255-1"/>
    </source>
</evidence>
<name>A0A929L0P9_9SPHI</name>
<reference evidence="6" key="1">
    <citation type="submission" date="2020-10" db="EMBL/GenBank/DDBJ databases">
        <title>Mucilaginibacter mali sp. nov., isolated from rhizosphere soil of apple orchard.</title>
        <authorList>
            <person name="Lee J.-S."/>
            <person name="Kim H.S."/>
            <person name="Kim J.-S."/>
        </authorList>
    </citation>
    <scope>NUCLEOTIDE SEQUENCE</scope>
    <source>
        <strain evidence="6">KCTC 22746</strain>
    </source>
</reference>
<sequence length="502" mass="53186">MKKTLLITFAAMAFLVTGCKKNTDEMITPVTPPVVNPPAVPKDYALNENFESGVKQGYDAGNLVLATGSWNIDGGLLGSDPNDTKNGSKSIRLQGTPANPLRVGTLTMNFDIKHLTSFSVKAALTNFSDKARGANATLKGYFEVQISTDAGKTFKKIGQTVNCDTVLKATKYTITDSVVRFRIINTSDMNGSNKVRINIDDIEFAGKGDPGITVGTPEAPTDPDPGTGAPAATPRPAVTTGTDVPPTTGDNSNLLMGNPSNAQASIATSDNYLIDMGYYTESYNATKGTPNWVSWHLDNSNTTNATGRLDNFAAWSGLPSTFFAVQSNSYSGSGFDRGHNCPSADRTSSTAANGATFLMTNMIPQAPNNNQQIWNEFEQYLRLQTLQGNEVYIIMGSYGIGGVGSLSTTTVTTIASGKITVPANVWKVAVIIPAGNGDIIRTGAGTRVIAINTPNLNSVTGKDWAKYIVTVRSIEQATGYNLLSSLPQSVQDAIETGKDSGI</sequence>
<feature type="domain" description="ENPP1-3/EXOG-like endonuclease/phosphodiesterase" evidence="4">
    <location>
        <begin position="276"/>
        <end position="489"/>
    </location>
</feature>
<feature type="binding site" evidence="2">
    <location>
        <position position="370"/>
    </location>
    <ligand>
        <name>Mg(2+)</name>
        <dbReference type="ChEBI" id="CHEBI:18420"/>
        <note>catalytic</note>
    </ligand>
</feature>
<dbReference type="PROSITE" id="PS51257">
    <property type="entry name" value="PROKAR_LIPOPROTEIN"/>
    <property type="match status" value="1"/>
</dbReference>
<dbReference type="InterPro" id="IPR044929">
    <property type="entry name" value="DNA/RNA_non-sp_Endonuclease_sf"/>
</dbReference>
<feature type="compositionally biased region" description="Low complexity" evidence="3">
    <location>
        <begin position="224"/>
        <end position="250"/>
    </location>
</feature>
<dbReference type="AlphaFoldDB" id="A0A929L0P9"/>
<dbReference type="PANTHER" id="PTHR13966:SF5">
    <property type="entry name" value="ENDONUCLEASE G, MITOCHONDRIAL"/>
    <property type="match status" value="1"/>
</dbReference>
<keyword evidence="6" id="KW-0540">Nuclease</keyword>
<dbReference type="Proteomes" id="UP000622475">
    <property type="component" value="Unassembled WGS sequence"/>
</dbReference>
<dbReference type="GO" id="GO:0016787">
    <property type="term" value="F:hydrolase activity"/>
    <property type="evidence" value="ECO:0007669"/>
    <property type="project" value="InterPro"/>
</dbReference>
<dbReference type="GO" id="GO:0046872">
    <property type="term" value="F:metal ion binding"/>
    <property type="evidence" value="ECO:0007669"/>
    <property type="project" value="UniProtKB-KW"/>
</dbReference>
<evidence type="ECO:0000313" key="7">
    <source>
        <dbReference type="Proteomes" id="UP000622475"/>
    </source>
</evidence>
<keyword evidence="2" id="KW-0479">Metal-binding</keyword>
<dbReference type="SMART" id="SM00477">
    <property type="entry name" value="NUC"/>
    <property type="match status" value="1"/>
</dbReference>
<evidence type="ECO:0000313" key="6">
    <source>
        <dbReference type="EMBL" id="MBE9661141.1"/>
    </source>
</evidence>
<keyword evidence="7" id="KW-1185">Reference proteome</keyword>
<keyword evidence="6" id="KW-0378">Hydrolase</keyword>
<dbReference type="SMART" id="SM00892">
    <property type="entry name" value="Endonuclease_NS"/>
    <property type="match status" value="1"/>
</dbReference>
<protein>
    <submittedName>
        <fullName evidence="6">DNA/RNA non-specific endonuclease</fullName>
    </submittedName>
</protein>
<evidence type="ECO:0000256" key="2">
    <source>
        <dbReference type="PIRSR" id="PIRSR640255-2"/>
    </source>
</evidence>
<dbReference type="PANTHER" id="PTHR13966">
    <property type="entry name" value="ENDONUCLEASE RELATED"/>
    <property type="match status" value="1"/>
</dbReference>
<evidence type="ECO:0000259" key="5">
    <source>
        <dbReference type="SMART" id="SM00892"/>
    </source>
</evidence>
<dbReference type="CDD" id="cd00091">
    <property type="entry name" value="NUC"/>
    <property type="match status" value="1"/>
</dbReference>
<feature type="domain" description="DNA/RNA non-specific endonuclease/pyrophosphatase/phosphodiesterase" evidence="5">
    <location>
        <begin position="275"/>
        <end position="489"/>
    </location>
</feature>
<proteinExistence type="predicted"/>
<dbReference type="GO" id="GO:0003676">
    <property type="term" value="F:nucleic acid binding"/>
    <property type="evidence" value="ECO:0007669"/>
    <property type="project" value="InterPro"/>
</dbReference>
<comment type="caution">
    <text evidence="6">The sequence shown here is derived from an EMBL/GenBank/DDBJ whole genome shotgun (WGS) entry which is preliminary data.</text>
</comment>
<dbReference type="InterPro" id="IPR044925">
    <property type="entry name" value="His-Me_finger_sf"/>
</dbReference>
<dbReference type="EMBL" id="JADFFL010000002">
    <property type="protein sequence ID" value="MBE9661141.1"/>
    <property type="molecule type" value="Genomic_DNA"/>
</dbReference>
<dbReference type="SUPFAM" id="SSF54060">
    <property type="entry name" value="His-Me finger endonucleases"/>
    <property type="match status" value="1"/>
</dbReference>
<keyword evidence="6" id="KW-0255">Endonuclease</keyword>
<dbReference type="Pfam" id="PF01223">
    <property type="entry name" value="Endonuclease_NS"/>
    <property type="match status" value="1"/>
</dbReference>
<dbReference type="RefSeq" id="WP_194110346.1">
    <property type="nucleotide sequence ID" value="NZ_JADFFL010000002.1"/>
</dbReference>
<dbReference type="InterPro" id="IPR001604">
    <property type="entry name" value="Endo_G_ENPP1-like_dom"/>
</dbReference>
<dbReference type="GO" id="GO:0004519">
    <property type="term" value="F:endonuclease activity"/>
    <property type="evidence" value="ECO:0007669"/>
    <property type="project" value="UniProtKB-KW"/>
</dbReference>
<feature type="region of interest" description="Disordered" evidence="3">
    <location>
        <begin position="208"/>
        <end position="257"/>
    </location>
</feature>
<organism evidence="6 7">
    <name type="scientific">Mucilaginibacter myungsuensis</name>
    <dbReference type="NCBI Taxonomy" id="649104"/>
    <lineage>
        <taxon>Bacteria</taxon>
        <taxon>Pseudomonadati</taxon>
        <taxon>Bacteroidota</taxon>
        <taxon>Sphingobacteriia</taxon>
        <taxon>Sphingobacteriales</taxon>
        <taxon>Sphingobacteriaceae</taxon>
        <taxon>Mucilaginibacter</taxon>
    </lineage>
</organism>
<gene>
    <name evidence="6" type="ORF">IRJ16_04540</name>
</gene>
<evidence type="ECO:0000256" key="3">
    <source>
        <dbReference type="SAM" id="MobiDB-lite"/>
    </source>
</evidence>
<feature type="active site" description="Proton acceptor" evidence="1">
    <location>
        <position position="339"/>
    </location>
</feature>